<dbReference type="InterPro" id="IPR013601">
    <property type="entry name" value="FAE1_typ3_polyketide_synth"/>
</dbReference>
<dbReference type="EC" id="2.3.1.199" evidence="3"/>
<dbReference type="Proteomes" id="UP000694918">
    <property type="component" value="Unplaced"/>
</dbReference>
<evidence type="ECO:0000256" key="6">
    <source>
        <dbReference type="ARBA" id="ARBA00047375"/>
    </source>
</evidence>
<dbReference type="InterPro" id="IPR020850">
    <property type="entry name" value="GED_dom"/>
</dbReference>
<name>A0AAJ6TFP0_POPEU</name>
<dbReference type="InterPro" id="IPR016039">
    <property type="entry name" value="Thiolase-like"/>
</dbReference>
<evidence type="ECO:0000313" key="8">
    <source>
        <dbReference type="Proteomes" id="UP000694918"/>
    </source>
</evidence>
<dbReference type="GeneID" id="105115004"/>
<dbReference type="PANTHER" id="PTHR31561">
    <property type="entry name" value="3-KETOACYL-COA SYNTHASE"/>
    <property type="match status" value="1"/>
</dbReference>
<dbReference type="Gene3D" id="1.20.120.1240">
    <property type="entry name" value="Dynamin, middle domain"/>
    <property type="match status" value="1"/>
</dbReference>
<dbReference type="GO" id="GO:0016020">
    <property type="term" value="C:membrane"/>
    <property type="evidence" value="ECO:0007669"/>
    <property type="project" value="InterPro"/>
</dbReference>
<keyword evidence="4" id="KW-0808">Transferase</keyword>
<gene>
    <name evidence="9" type="primary">LOC105115004</name>
</gene>
<dbReference type="Pfam" id="PF08541">
    <property type="entry name" value="ACP_syn_III_C"/>
    <property type="match status" value="1"/>
</dbReference>
<comment type="catalytic activity">
    <reaction evidence="6">
        <text>a very-long-chain acyl-CoA + malonyl-CoA + H(+) = a very-long-chain 3-oxoacyl-CoA + CO2 + CoA</text>
        <dbReference type="Rhea" id="RHEA:32727"/>
        <dbReference type="ChEBI" id="CHEBI:15378"/>
        <dbReference type="ChEBI" id="CHEBI:16526"/>
        <dbReference type="ChEBI" id="CHEBI:57287"/>
        <dbReference type="ChEBI" id="CHEBI:57384"/>
        <dbReference type="ChEBI" id="CHEBI:90725"/>
        <dbReference type="ChEBI" id="CHEBI:90736"/>
        <dbReference type="EC" id="2.3.1.199"/>
    </reaction>
</comment>
<dbReference type="GO" id="GO:0006633">
    <property type="term" value="P:fatty acid biosynthetic process"/>
    <property type="evidence" value="ECO:0007669"/>
    <property type="project" value="InterPro"/>
</dbReference>
<reference evidence="9" key="1">
    <citation type="submission" date="2025-08" db="UniProtKB">
        <authorList>
            <consortium name="RefSeq"/>
        </authorList>
    </citation>
    <scope>IDENTIFICATION</scope>
</reference>
<dbReference type="RefSeq" id="XP_011010065.1">
    <property type="nucleotide sequence ID" value="XM_011011763.1"/>
</dbReference>
<dbReference type="GO" id="GO:0003924">
    <property type="term" value="F:GTPase activity"/>
    <property type="evidence" value="ECO:0007669"/>
    <property type="project" value="InterPro"/>
</dbReference>
<dbReference type="Gene3D" id="3.40.47.10">
    <property type="match status" value="1"/>
</dbReference>
<feature type="domain" description="GED" evidence="7">
    <location>
        <begin position="1"/>
        <end position="91"/>
    </location>
</feature>
<evidence type="ECO:0000256" key="2">
    <source>
        <dbReference type="ARBA" id="ARBA00005531"/>
    </source>
</evidence>
<keyword evidence="8" id="KW-1185">Reference proteome</keyword>
<evidence type="ECO:0000256" key="1">
    <source>
        <dbReference type="ARBA" id="ARBA00005194"/>
    </source>
</evidence>
<dbReference type="SUPFAM" id="SSF53901">
    <property type="entry name" value="Thiolase-like"/>
    <property type="match status" value="1"/>
</dbReference>
<sequence length="287" mass="32441">MRLIAYWNIVVMRLVDNMALHLQLSIRNFVNKEMEKEIVTNALLGTGGGVAVERMLEEPPSVASKRERLNTSIKLLRESKEAFKDTEDDLGNNGFRFNKDLPKVGAEALTMNLRVLLPKVIPLSELLRYRISYYRNKIMKRPAPTDAGLGLDIKSGIDHFCVHPSGRAVIDDAGQSLAFNDYDLEPARMTLYRFGNTSSGGLWYVLGYMEAKKRLKKGDKILMISLGAGFKCNNCVWKVMKDLEDTNVWKTCIDQYPPKTLANSFSKILASISDESMNFTSLEDYQP</sequence>
<dbReference type="InterPro" id="IPR013747">
    <property type="entry name" value="ACP_syn_III_C"/>
</dbReference>
<proteinExistence type="inferred from homology"/>
<keyword evidence="5" id="KW-0012">Acyltransferase</keyword>
<dbReference type="AlphaFoldDB" id="A0AAJ6TFP0"/>
<evidence type="ECO:0000313" key="9">
    <source>
        <dbReference type="RefSeq" id="XP_011010065.1"/>
    </source>
</evidence>
<dbReference type="Pfam" id="PF08392">
    <property type="entry name" value="FAE1_CUT1_RppA"/>
    <property type="match status" value="1"/>
</dbReference>
<accession>A0AAJ6TFP0</accession>
<dbReference type="GO" id="GO:0005525">
    <property type="term" value="F:GTP binding"/>
    <property type="evidence" value="ECO:0007669"/>
    <property type="project" value="InterPro"/>
</dbReference>
<dbReference type="InterPro" id="IPR012392">
    <property type="entry name" value="3-ktacl-CoA_syn"/>
</dbReference>
<evidence type="ECO:0000256" key="4">
    <source>
        <dbReference type="ARBA" id="ARBA00022679"/>
    </source>
</evidence>
<comment type="pathway">
    <text evidence="1">Lipid metabolism; fatty acid biosynthesis.</text>
</comment>
<comment type="similarity">
    <text evidence="2">Belongs to the thiolase-like superfamily. Chalcone/stilbene synthases family.</text>
</comment>
<evidence type="ECO:0000256" key="5">
    <source>
        <dbReference type="ARBA" id="ARBA00023315"/>
    </source>
</evidence>
<protein>
    <recommendedName>
        <fullName evidence="3">very-long-chain 3-oxoacyl-CoA synthase</fullName>
        <ecNumber evidence="3">2.3.1.199</ecNumber>
    </recommendedName>
</protein>
<evidence type="ECO:0000259" key="7">
    <source>
        <dbReference type="PROSITE" id="PS51388"/>
    </source>
</evidence>
<dbReference type="KEGG" id="peu:105115004"/>
<evidence type="ECO:0000256" key="3">
    <source>
        <dbReference type="ARBA" id="ARBA00012307"/>
    </source>
</evidence>
<dbReference type="GO" id="GO:0009922">
    <property type="term" value="F:fatty acid elongase activity"/>
    <property type="evidence" value="ECO:0007669"/>
    <property type="project" value="UniProtKB-EC"/>
</dbReference>
<organism evidence="8 9">
    <name type="scientific">Populus euphratica</name>
    <name type="common">Euphrates poplar</name>
    <dbReference type="NCBI Taxonomy" id="75702"/>
    <lineage>
        <taxon>Eukaryota</taxon>
        <taxon>Viridiplantae</taxon>
        <taxon>Streptophyta</taxon>
        <taxon>Embryophyta</taxon>
        <taxon>Tracheophyta</taxon>
        <taxon>Spermatophyta</taxon>
        <taxon>Magnoliopsida</taxon>
        <taxon>eudicotyledons</taxon>
        <taxon>Gunneridae</taxon>
        <taxon>Pentapetalae</taxon>
        <taxon>rosids</taxon>
        <taxon>fabids</taxon>
        <taxon>Malpighiales</taxon>
        <taxon>Salicaceae</taxon>
        <taxon>Saliceae</taxon>
        <taxon>Populus</taxon>
    </lineage>
</organism>
<dbReference type="PROSITE" id="PS51388">
    <property type="entry name" value="GED"/>
    <property type="match status" value="1"/>
</dbReference>